<organism evidence="2 3">
    <name type="scientific">Azospirillum oryzae</name>
    <dbReference type="NCBI Taxonomy" id="286727"/>
    <lineage>
        <taxon>Bacteria</taxon>
        <taxon>Pseudomonadati</taxon>
        <taxon>Pseudomonadota</taxon>
        <taxon>Alphaproteobacteria</taxon>
        <taxon>Rhodospirillales</taxon>
        <taxon>Azospirillaceae</taxon>
        <taxon>Azospirillum</taxon>
    </lineage>
</organism>
<name>A0A1X7HT47_9PROT</name>
<feature type="region of interest" description="Disordered" evidence="1">
    <location>
        <begin position="79"/>
        <end position="106"/>
    </location>
</feature>
<protein>
    <submittedName>
        <fullName evidence="2">Uncharacterized protein</fullName>
    </submittedName>
</protein>
<evidence type="ECO:0000256" key="1">
    <source>
        <dbReference type="SAM" id="MobiDB-lite"/>
    </source>
</evidence>
<proteinExistence type="predicted"/>
<reference evidence="2 3" key="1">
    <citation type="submission" date="2017-04" db="EMBL/GenBank/DDBJ databases">
        <authorList>
            <person name="Afonso C.L."/>
            <person name="Miller P.J."/>
            <person name="Scott M.A."/>
            <person name="Spackman E."/>
            <person name="Goraichik I."/>
            <person name="Dimitrov K.M."/>
            <person name="Suarez D.L."/>
            <person name="Swayne D.E."/>
        </authorList>
    </citation>
    <scope>NUCLEOTIDE SEQUENCE [LARGE SCALE GENOMIC DNA]</scope>
    <source>
        <strain evidence="2 3">A2P</strain>
    </source>
</reference>
<evidence type="ECO:0000313" key="3">
    <source>
        <dbReference type="Proteomes" id="UP000192936"/>
    </source>
</evidence>
<feature type="compositionally biased region" description="Acidic residues" evidence="1">
    <location>
        <begin position="79"/>
        <end position="90"/>
    </location>
</feature>
<gene>
    <name evidence="2" type="ORF">SAMN02982917_0560</name>
</gene>
<sequence>MPKLVLSIAPQSNGAIAVQRVGCKNSPALRIVERDPTLPEALREAMDAAETFGQVPARCRRLIERTVDALLTVLDCMDADPDMEPEEDRGELDYLPDAPRAIGGAA</sequence>
<accession>A0A1X7HT47</accession>
<dbReference type="AlphaFoldDB" id="A0A1X7HT47"/>
<dbReference type="RefSeq" id="WP_143266987.1">
    <property type="nucleotide sequence ID" value="NZ_FXAK01000010.1"/>
</dbReference>
<dbReference type="STRING" id="286727.SAMN02982917_0560"/>
<dbReference type="EMBL" id="FXAK01000010">
    <property type="protein sequence ID" value="SMF92320.1"/>
    <property type="molecule type" value="Genomic_DNA"/>
</dbReference>
<dbReference type="OrthoDB" id="9957671at2"/>
<evidence type="ECO:0000313" key="2">
    <source>
        <dbReference type="EMBL" id="SMF92320.1"/>
    </source>
</evidence>
<dbReference type="Proteomes" id="UP000192936">
    <property type="component" value="Unassembled WGS sequence"/>
</dbReference>